<sequence length="97" mass="10956">MVSNQLSYCSTGSHAIAESLIKPCMKDAVTSMITEEHAKLIKCVPLSDKTISRLVKDMSNFCENELIRRLKISEHGFTIQIDETTLSILDYRFCSLL</sequence>
<dbReference type="PANTHER" id="PTHR45913:SF19">
    <property type="entry name" value="LOW QUALITY PROTEIN: ZINC FINGER BED DOMAIN-CONTAINING PROTEIN 5-LIKE"/>
    <property type="match status" value="1"/>
</dbReference>
<protein>
    <submittedName>
        <fullName evidence="1">Uncharacterized protein</fullName>
    </submittedName>
</protein>
<dbReference type="Proteomes" id="UP000887013">
    <property type="component" value="Unassembled WGS sequence"/>
</dbReference>
<comment type="caution">
    <text evidence="1">The sequence shown here is derived from an EMBL/GenBank/DDBJ whole genome shotgun (WGS) entry which is preliminary data.</text>
</comment>
<keyword evidence="2" id="KW-1185">Reference proteome</keyword>
<dbReference type="AlphaFoldDB" id="A0A8X6PKT9"/>
<accession>A0A8X6PKT9</accession>
<proteinExistence type="predicted"/>
<gene>
    <name evidence="1" type="ORF">NPIL_67481</name>
</gene>
<name>A0A8X6PKT9_NEPPI</name>
<dbReference type="OrthoDB" id="6352767at2759"/>
<reference evidence="1" key="1">
    <citation type="submission" date="2020-08" db="EMBL/GenBank/DDBJ databases">
        <title>Multicomponent nature underlies the extraordinary mechanical properties of spider dragline silk.</title>
        <authorList>
            <person name="Kono N."/>
            <person name="Nakamura H."/>
            <person name="Mori M."/>
            <person name="Yoshida Y."/>
            <person name="Ohtoshi R."/>
            <person name="Malay A.D."/>
            <person name="Moran D.A.P."/>
            <person name="Tomita M."/>
            <person name="Numata K."/>
            <person name="Arakawa K."/>
        </authorList>
    </citation>
    <scope>NUCLEOTIDE SEQUENCE</scope>
</reference>
<evidence type="ECO:0000313" key="2">
    <source>
        <dbReference type="Proteomes" id="UP000887013"/>
    </source>
</evidence>
<organism evidence="1 2">
    <name type="scientific">Nephila pilipes</name>
    <name type="common">Giant wood spider</name>
    <name type="synonym">Nephila maculata</name>
    <dbReference type="NCBI Taxonomy" id="299642"/>
    <lineage>
        <taxon>Eukaryota</taxon>
        <taxon>Metazoa</taxon>
        <taxon>Ecdysozoa</taxon>
        <taxon>Arthropoda</taxon>
        <taxon>Chelicerata</taxon>
        <taxon>Arachnida</taxon>
        <taxon>Araneae</taxon>
        <taxon>Araneomorphae</taxon>
        <taxon>Entelegynae</taxon>
        <taxon>Araneoidea</taxon>
        <taxon>Nephilidae</taxon>
        <taxon>Nephila</taxon>
    </lineage>
</organism>
<evidence type="ECO:0000313" key="1">
    <source>
        <dbReference type="EMBL" id="GFT76199.1"/>
    </source>
</evidence>
<dbReference type="EMBL" id="BMAW01071037">
    <property type="protein sequence ID" value="GFT76199.1"/>
    <property type="molecule type" value="Genomic_DNA"/>
</dbReference>
<dbReference type="PANTHER" id="PTHR45913">
    <property type="entry name" value="EPM2A-INTERACTING PROTEIN 1"/>
    <property type="match status" value="1"/>
</dbReference>